<dbReference type="Pfam" id="PF01551">
    <property type="entry name" value="Peptidase_M23"/>
    <property type="match status" value="1"/>
</dbReference>
<dbReference type="SUPFAM" id="SSF51261">
    <property type="entry name" value="Duplicated hybrid motif"/>
    <property type="match status" value="1"/>
</dbReference>
<evidence type="ECO:0000313" key="5">
    <source>
        <dbReference type="Proteomes" id="UP000030016"/>
    </source>
</evidence>
<dbReference type="InterPro" id="IPR016047">
    <property type="entry name" value="M23ase_b-sheet_dom"/>
</dbReference>
<feature type="domain" description="M23ase beta-sheet core" evidence="3">
    <location>
        <begin position="141"/>
        <end position="236"/>
    </location>
</feature>
<dbReference type="AlphaFoldDB" id="A0AA88ZN33"/>
<dbReference type="InterPro" id="IPR050570">
    <property type="entry name" value="Cell_wall_metabolism_enzyme"/>
</dbReference>
<dbReference type="InterPro" id="IPR011055">
    <property type="entry name" value="Dup_hybrid_motif"/>
</dbReference>
<dbReference type="RefSeq" id="WP_039249352.1">
    <property type="nucleotide sequence ID" value="NZ_JDRX01000007.1"/>
</dbReference>
<dbReference type="GO" id="GO:0004222">
    <property type="term" value="F:metalloendopeptidase activity"/>
    <property type="evidence" value="ECO:0007669"/>
    <property type="project" value="TreeGrafter"/>
</dbReference>
<dbReference type="Proteomes" id="UP000030016">
    <property type="component" value="Unassembled WGS sequence"/>
</dbReference>
<dbReference type="PANTHER" id="PTHR21666">
    <property type="entry name" value="PEPTIDASE-RELATED"/>
    <property type="match status" value="1"/>
</dbReference>
<proteinExistence type="predicted"/>
<evidence type="ECO:0000259" key="3">
    <source>
        <dbReference type="Pfam" id="PF01551"/>
    </source>
</evidence>
<name>A0AA88ZN33_CLONO</name>
<dbReference type="PANTHER" id="PTHR21666:SF270">
    <property type="entry name" value="MUREIN HYDROLASE ACTIVATOR ENVC"/>
    <property type="match status" value="1"/>
</dbReference>
<comment type="caution">
    <text evidence="4">The sequence shown here is derived from an EMBL/GenBank/DDBJ whole genome shotgun (WGS) entry which is preliminary data.</text>
</comment>
<dbReference type="CDD" id="cd12797">
    <property type="entry name" value="M23_peptidase"/>
    <property type="match status" value="1"/>
</dbReference>
<feature type="region of interest" description="Disordered" evidence="1">
    <location>
        <begin position="81"/>
        <end position="102"/>
    </location>
</feature>
<keyword evidence="2" id="KW-0472">Membrane</keyword>
<feature type="transmembrane region" description="Helical" evidence="2">
    <location>
        <begin position="20"/>
        <end position="38"/>
    </location>
</feature>
<keyword evidence="2" id="KW-0812">Transmembrane</keyword>
<sequence length="254" mass="28146">MENKDNKKRFTNFLKKQGFYIALFVCLTVLAVVTAITASNTKEARKVAKNEAANNVQQNQKMNSKTKDALVQEDKKIDNAVEVKNNSNSKQKKNVANNSKKEVSVSKISQTNFIKPVEGKVAMKYSETPVWWETSKSYRPNFGININAKVGTSVKAIADGKVKKVDNNGSFGTTVVIYHPESGKTSVYGNLDKKLKVKKGDKVTQGQEIGSIGKTSLRGMSQEVGSDFLHLEILKKADGDPQFASENPEKYIKY</sequence>
<evidence type="ECO:0000256" key="2">
    <source>
        <dbReference type="SAM" id="Phobius"/>
    </source>
</evidence>
<dbReference type="EMBL" id="JDRX01000007">
    <property type="protein sequence ID" value="KGN02529.1"/>
    <property type="molecule type" value="Genomic_DNA"/>
</dbReference>
<accession>A0AA88ZN33</accession>
<dbReference type="Gene3D" id="2.70.70.10">
    <property type="entry name" value="Glucose Permease (Domain IIA)"/>
    <property type="match status" value="1"/>
</dbReference>
<feature type="compositionally biased region" description="Low complexity" evidence="1">
    <location>
        <begin position="84"/>
        <end position="98"/>
    </location>
</feature>
<gene>
    <name evidence="4" type="ORF">Z969_04480</name>
</gene>
<evidence type="ECO:0000256" key="1">
    <source>
        <dbReference type="SAM" id="MobiDB-lite"/>
    </source>
</evidence>
<evidence type="ECO:0000313" key="4">
    <source>
        <dbReference type="EMBL" id="KGN02529.1"/>
    </source>
</evidence>
<protein>
    <submittedName>
        <fullName evidence="4">Membrane protein</fullName>
    </submittedName>
</protein>
<keyword evidence="2" id="KW-1133">Transmembrane helix</keyword>
<reference evidence="4 5" key="1">
    <citation type="submission" date="2014-01" db="EMBL/GenBank/DDBJ databases">
        <title>Plasmidome dynamics in the species complex Clostridium novyi sensu lato converts strains of independent lineages into distinctly different pathogens.</title>
        <authorList>
            <person name="Skarin H."/>
            <person name="Segerman B."/>
        </authorList>
    </citation>
    <scope>NUCLEOTIDE SEQUENCE [LARGE SCALE GENOMIC DNA]</scope>
    <source>
        <strain evidence="4 5">4570</strain>
    </source>
</reference>
<organism evidence="4 5">
    <name type="scientific">Clostridium novyi A str. 4570</name>
    <dbReference type="NCBI Taxonomy" id="1444290"/>
    <lineage>
        <taxon>Bacteria</taxon>
        <taxon>Bacillati</taxon>
        <taxon>Bacillota</taxon>
        <taxon>Clostridia</taxon>
        <taxon>Eubacteriales</taxon>
        <taxon>Clostridiaceae</taxon>
        <taxon>Clostridium</taxon>
    </lineage>
</organism>